<dbReference type="InterPro" id="IPR055397">
    <property type="entry name" value="TraK_C"/>
</dbReference>
<feature type="signal peptide" evidence="2">
    <location>
        <begin position="1"/>
        <end position="21"/>
    </location>
</feature>
<evidence type="ECO:0000259" key="3">
    <source>
        <dbReference type="Pfam" id="PF23536"/>
    </source>
</evidence>
<evidence type="ECO:0000256" key="1">
    <source>
        <dbReference type="SAM" id="MobiDB-lite"/>
    </source>
</evidence>
<keyword evidence="2" id="KW-0732">Signal</keyword>
<proteinExistence type="predicted"/>
<keyword evidence="5" id="KW-1185">Reference proteome</keyword>
<feature type="chain" id="PRO_5040945232" evidence="2">
    <location>
        <begin position="22"/>
        <end position="314"/>
    </location>
</feature>
<name>A0A9X1LD06_9GAMM</name>
<dbReference type="AlphaFoldDB" id="A0A9X1LD06"/>
<gene>
    <name evidence="4" type="ORF">LG368_12140</name>
</gene>
<feature type="region of interest" description="Disordered" evidence="1">
    <location>
        <begin position="290"/>
        <end position="314"/>
    </location>
</feature>
<comment type="caution">
    <text evidence="4">The sequence shown here is derived from an EMBL/GenBank/DDBJ whole genome shotgun (WGS) entry which is preliminary data.</text>
</comment>
<protein>
    <submittedName>
        <fullName evidence="4">Type-F conjugative transfer system secretin TraK</fullName>
    </submittedName>
</protein>
<feature type="region of interest" description="Disordered" evidence="1">
    <location>
        <begin position="38"/>
        <end position="66"/>
    </location>
</feature>
<feature type="compositionally biased region" description="Low complexity" evidence="1">
    <location>
        <begin position="54"/>
        <end position="66"/>
    </location>
</feature>
<feature type="domain" description="TraK C-terminal" evidence="3">
    <location>
        <begin position="181"/>
        <end position="290"/>
    </location>
</feature>
<reference evidence="4" key="1">
    <citation type="submission" date="2021-10" db="EMBL/GenBank/DDBJ databases">
        <title>Marinomonas pontica sp. nov., isolated from the Black Sea.</title>
        <authorList>
            <person name="Zhao L.-H."/>
            <person name="Xue J.-H."/>
        </authorList>
    </citation>
    <scope>NUCLEOTIDE SEQUENCE</scope>
    <source>
        <strain evidence="4">E8</strain>
    </source>
</reference>
<dbReference type="Proteomes" id="UP001139095">
    <property type="component" value="Unassembled WGS sequence"/>
</dbReference>
<dbReference type="RefSeq" id="WP_226754990.1">
    <property type="nucleotide sequence ID" value="NZ_JAJATW010000019.1"/>
</dbReference>
<organism evidence="4 5">
    <name type="scientific">Marinomonas algarum</name>
    <dbReference type="NCBI Taxonomy" id="2883105"/>
    <lineage>
        <taxon>Bacteria</taxon>
        <taxon>Pseudomonadati</taxon>
        <taxon>Pseudomonadota</taxon>
        <taxon>Gammaproteobacteria</taxon>
        <taxon>Oceanospirillales</taxon>
        <taxon>Oceanospirillaceae</taxon>
        <taxon>Marinomonas</taxon>
    </lineage>
</organism>
<dbReference type="Pfam" id="PF23536">
    <property type="entry name" value="TraK_C"/>
    <property type="match status" value="1"/>
</dbReference>
<accession>A0A9X1LD06</accession>
<evidence type="ECO:0000313" key="4">
    <source>
        <dbReference type="EMBL" id="MCB5162644.1"/>
    </source>
</evidence>
<evidence type="ECO:0000256" key="2">
    <source>
        <dbReference type="SAM" id="SignalP"/>
    </source>
</evidence>
<sequence length="314" mass="34141">MMSIKKTILSVAIAIPVCATAQNPIPIVPASVMQRAEMAPLEPKERSAQPSVKSTHTSSTHNMNNSSDVVMSPGVNQIVPIAVGHPNRIVTPFGDPEVVSTSLTYGSGNDECGEICIKDNVIYVATNKDHPVTMFITEKGSEARALSLTMVPRKIPPREMFLKLDDQTRLAGLYSNPKAERWEKSMPYVETIRTVFREIALGEVPQGYSMSSIPEGMAPPVCYHPGIDVTFNDGQVLSGHSLSVFVGVAENVSGKTLEFKESACGNWDVAAVTTWPRKVLEPGQKTEVYVSRKNMNERKAKSSAKRPSLIGGRS</sequence>
<dbReference type="EMBL" id="JAJATW010000019">
    <property type="protein sequence ID" value="MCB5162644.1"/>
    <property type="molecule type" value="Genomic_DNA"/>
</dbReference>
<evidence type="ECO:0000313" key="5">
    <source>
        <dbReference type="Proteomes" id="UP001139095"/>
    </source>
</evidence>